<keyword evidence="1" id="KW-0472">Membrane</keyword>
<dbReference type="EMBL" id="CP040442">
    <property type="protein sequence ID" value="QOW09758.1"/>
    <property type="molecule type" value="Genomic_DNA"/>
</dbReference>
<name>A0A7M2Y689_9FLAO</name>
<keyword evidence="1" id="KW-0812">Transmembrane</keyword>
<proteinExistence type="predicted"/>
<protein>
    <submittedName>
        <fullName evidence="2">Uncharacterized protein</fullName>
    </submittedName>
</protein>
<feature type="transmembrane region" description="Helical" evidence="1">
    <location>
        <begin position="34"/>
        <end position="51"/>
    </location>
</feature>
<dbReference type="Proteomes" id="UP000594195">
    <property type="component" value="Chromosome"/>
</dbReference>
<reference evidence="2 3" key="1">
    <citation type="submission" date="2019-05" db="EMBL/GenBank/DDBJ databases">
        <title>Chryseobacterium sp. isolated from King George Island, maritime Antarctica.</title>
        <authorList>
            <person name="Peng X."/>
        </authorList>
    </citation>
    <scope>NUCLEOTIDE SEQUENCE [LARGE SCALE GENOMIC DNA]</scope>
    <source>
        <strain evidence="2 3">7-3A</strain>
    </source>
</reference>
<evidence type="ECO:0000256" key="1">
    <source>
        <dbReference type="SAM" id="Phobius"/>
    </source>
</evidence>
<evidence type="ECO:0000313" key="3">
    <source>
        <dbReference type="Proteomes" id="UP000594195"/>
    </source>
</evidence>
<feature type="transmembrane region" description="Helical" evidence="1">
    <location>
        <begin position="107"/>
        <end position="126"/>
    </location>
</feature>
<accession>A0A7M2Y689</accession>
<keyword evidence="3" id="KW-1185">Reference proteome</keyword>
<gene>
    <name evidence="2" type="ORF">Q73A0000_04935</name>
</gene>
<dbReference type="RefSeq" id="WP_193812972.1">
    <property type="nucleotide sequence ID" value="NZ_CP040442.1"/>
</dbReference>
<dbReference type="AlphaFoldDB" id="A0A7M2Y689"/>
<feature type="transmembrane region" description="Helical" evidence="1">
    <location>
        <begin position="6"/>
        <end position="22"/>
    </location>
</feature>
<evidence type="ECO:0000313" key="2">
    <source>
        <dbReference type="EMBL" id="QOW09758.1"/>
    </source>
</evidence>
<keyword evidence="1" id="KW-1133">Transmembrane helix</keyword>
<organism evidence="2 3">
    <name type="scientific">Kaistella flava</name>
    <name type="common">ex Peng et al. 2021</name>
    <dbReference type="NCBI Taxonomy" id="2038776"/>
    <lineage>
        <taxon>Bacteria</taxon>
        <taxon>Pseudomonadati</taxon>
        <taxon>Bacteroidota</taxon>
        <taxon>Flavobacteriia</taxon>
        <taxon>Flavobacteriales</taxon>
        <taxon>Weeksellaceae</taxon>
        <taxon>Chryseobacterium group</taxon>
        <taxon>Kaistella</taxon>
    </lineage>
</organism>
<sequence length="148" mass="16474">MNDLMMTTVSGILGATLTFYVSEHYKLGPIRSSALLSVSVGLFFYCFPHLFNSYLTKNIPLVFMGTSFIGMVSSKSYGSYFRLAVAGTLFSTIYCNKSLFFEGFGGALGALAFISLLTVISISDLLSRKAKMKRVYVRARRSVFKYRN</sequence>
<dbReference type="KEGG" id="kfa:Q73A0000_04935"/>